<dbReference type="SMART" id="SM00406">
    <property type="entry name" value="IGv"/>
    <property type="match status" value="1"/>
</dbReference>
<dbReference type="PROSITE" id="PS50835">
    <property type="entry name" value="IG_LIKE"/>
    <property type="match status" value="2"/>
</dbReference>
<evidence type="ECO:0000259" key="13">
    <source>
        <dbReference type="PROSITE" id="PS50835"/>
    </source>
</evidence>
<keyword evidence="7" id="KW-1015">Disulfide bond</keyword>
<dbReference type="OMA" id="GQTYWEV"/>
<dbReference type="InterPro" id="IPR013783">
    <property type="entry name" value="Ig-like_fold"/>
</dbReference>
<dbReference type="InterPro" id="IPR013320">
    <property type="entry name" value="ConA-like_dom_sf"/>
</dbReference>
<dbReference type="GO" id="GO:0050863">
    <property type="term" value="P:regulation of T cell activation"/>
    <property type="evidence" value="ECO:0007669"/>
    <property type="project" value="UniProtKB-ARBA"/>
</dbReference>
<keyword evidence="8" id="KW-0325">Glycoprotein</keyword>
<evidence type="ECO:0000313" key="15">
    <source>
        <dbReference type="Proteomes" id="UP000472277"/>
    </source>
</evidence>
<dbReference type="Pfam" id="PF22705">
    <property type="entry name" value="C2-set_3"/>
    <property type="match status" value="1"/>
</dbReference>
<gene>
    <name evidence="14" type="primary">LOC115191948</name>
</gene>
<dbReference type="AlphaFoldDB" id="A0A673Y7B9"/>
<evidence type="ECO:0000256" key="7">
    <source>
        <dbReference type="ARBA" id="ARBA00023157"/>
    </source>
</evidence>
<dbReference type="GO" id="GO:1903037">
    <property type="term" value="P:regulation of leukocyte cell-cell adhesion"/>
    <property type="evidence" value="ECO:0007669"/>
    <property type="project" value="UniProtKB-ARBA"/>
</dbReference>
<dbReference type="InterPro" id="IPR001870">
    <property type="entry name" value="B30.2/SPRY"/>
</dbReference>
<evidence type="ECO:0000256" key="6">
    <source>
        <dbReference type="ARBA" id="ARBA00023136"/>
    </source>
</evidence>
<evidence type="ECO:0000256" key="1">
    <source>
        <dbReference type="ARBA" id="ARBA00004479"/>
    </source>
</evidence>
<dbReference type="InterPro" id="IPR003877">
    <property type="entry name" value="SPRY_dom"/>
</dbReference>
<dbReference type="GO" id="GO:0001817">
    <property type="term" value="P:regulation of cytokine production"/>
    <property type="evidence" value="ECO:0007669"/>
    <property type="project" value="TreeGrafter"/>
</dbReference>
<reference evidence="14" key="1">
    <citation type="submission" date="2025-08" db="UniProtKB">
        <authorList>
            <consortium name="Ensembl"/>
        </authorList>
    </citation>
    <scope>IDENTIFICATION</scope>
</reference>
<sequence>MLQQLEIEGGIMHSGVWLRLMTLTALTVLMAAQSPAVFTLMVPHGQILTALNSSVSLACELSPLFNAEPLEVRWYRSGDFDKPALLYEDHKIQEAPVDPRYRGRVSLTGGLERGNVSVTLERVTLEDMGEYVCHVSNAQWYEKASVFLTVKVQGGTPVVSVAEARGGGGQVNVTCSSEGWSPYPTLTWRNKEGREIRNGREVLNTPDPQGLVRISSWLLCSPSDTDWLSCTVSLSEEEKKESRILPKAPTEGHWSLGAFITTLVILLLFIFTVIGFFIWNKKTGFIRVSTLKKMANGNDKTESTESPEEETALAGECGTQTAKETTTQKECVPKEWGEVKRFKVDITLDPKPGHPYLQVSPNRKKVYSKTSKEPNVSTAPHVLSEDKFSFGQIYWEVVVRNGGIFDSLLGDKQSWYVGVATDTATLTTGVVPLTPQNGFWVFTYEKEKGYCVSDDPQMPVSGNESPSMLRDISADILTTLGVFLDCDRQMLSFYDADSKLHLHSLFNVVSSNTFFAVFSPGLRDTCPLTVK</sequence>
<dbReference type="RefSeq" id="XP_029605867.1">
    <property type="nucleotide sequence ID" value="XM_029750007.1"/>
</dbReference>
<evidence type="ECO:0000256" key="8">
    <source>
        <dbReference type="ARBA" id="ARBA00023180"/>
    </source>
</evidence>
<proteinExistence type="inferred from homology"/>
<dbReference type="InterPro" id="IPR036179">
    <property type="entry name" value="Ig-like_dom_sf"/>
</dbReference>
<comment type="similarity">
    <text evidence="2">Belongs to the immunoglobulin superfamily. BTN/MOG family.</text>
</comment>
<dbReference type="PANTHER" id="PTHR24100">
    <property type="entry name" value="BUTYROPHILIN"/>
    <property type="match status" value="1"/>
</dbReference>
<evidence type="ECO:0000313" key="14">
    <source>
        <dbReference type="Ensembl" id="ENSSTUP00000030344.1"/>
    </source>
</evidence>
<dbReference type="OrthoDB" id="9986391at2759"/>
<evidence type="ECO:0000256" key="11">
    <source>
        <dbReference type="SAM" id="Phobius"/>
    </source>
</evidence>
<dbReference type="InterPro" id="IPR043136">
    <property type="entry name" value="B30.2/SPRY_sf"/>
</dbReference>
<feature type="region of interest" description="Disordered" evidence="10">
    <location>
        <begin position="296"/>
        <end position="323"/>
    </location>
</feature>
<dbReference type="Ensembl" id="ENSSTUT00000031740.1">
    <property type="protein sequence ID" value="ENSSTUP00000030344.1"/>
    <property type="gene ID" value="ENSSTUG00000013101.1"/>
</dbReference>
<feature type="domain" description="Ig-like" evidence="13">
    <location>
        <begin position="157"/>
        <end position="246"/>
    </location>
</feature>
<dbReference type="Proteomes" id="UP000472277">
    <property type="component" value="Chromosome 4"/>
</dbReference>
<organism evidence="14 15">
    <name type="scientific">Salmo trutta</name>
    <name type="common">Brown trout</name>
    <dbReference type="NCBI Taxonomy" id="8032"/>
    <lineage>
        <taxon>Eukaryota</taxon>
        <taxon>Metazoa</taxon>
        <taxon>Chordata</taxon>
        <taxon>Craniata</taxon>
        <taxon>Vertebrata</taxon>
        <taxon>Euteleostomi</taxon>
        <taxon>Actinopterygii</taxon>
        <taxon>Neopterygii</taxon>
        <taxon>Teleostei</taxon>
        <taxon>Protacanthopterygii</taxon>
        <taxon>Salmoniformes</taxon>
        <taxon>Salmonidae</taxon>
        <taxon>Salmoninae</taxon>
        <taxon>Salmo</taxon>
    </lineage>
</organism>
<dbReference type="InParanoid" id="A0A673Y7B9"/>
<comment type="subcellular location">
    <subcellularLocation>
        <location evidence="1">Membrane</location>
        <topology evidence="1">Single-pass type I membrane protein</topology>
    </subcellularLocation>
</comment>
<evidence type="ECO:0000256" key="5">
    <source>
        <dbReference type="ARBA" id="ARBA00022989"/>
    </source>
</evidence>
<feature type="domain" description="Ig-like" evidence="13">
    <location>
        <begin position="35"/>
        <end position="149"/>
    </location>
</feature>
<reference evidence="14" key="2">
    <citation type="submission" date="2025-09" db="UniProtKB">
        <authorList>
            <consortium name="Ensembl"/>
        </authorList>
    </citation>
    <scope>IDENTIFICATION</scope>
</reference>
<dbReference type="SUPFAM" id="SSF49899">
    <property type="entry name" value="Concanavalin A-like lectins/glucanases"/>
    <property type="match status" value="1"/>
</dbReference>
<dbReference type="InterPro" id="IPR013106">
    <property type="entry name" value="Ig_V-set"/>
</dbReference>
<dbReference type="GO" id="GO:0005102">
    <property type="term" value="F:signaling receptor binding"/>
    <property type="evidence" value="ECO:0007669"/>
    <property type="project" value="TreeGrafter"/>
</dbReference>
<keyword evidence="5 11" id="KW-1133">Transmembrane helix</keyword>
<keyword evidence="4" id="KW-0732">Signal</keyword>
<dbReference type="InterPro" id="IPR007110">
    <property type="entry name" value="Ig-like_dom"/>
</dbReference>
<dbReference type="InterPro" id="IPR003599">
    <property type="entry name" value="Ig_sub"/>
</dbReference>
<evidence type="ECO:0000256" key="10">
    <source>
        <dbReference type="SAM" id="MobiDB-lite"/>
    </source>
</evidence>
<name>A0A673Y7B9_SALTR</name>
<dbReference type="GeneID" id="115191948"/>
<dbReference type="Pfam" id="PF07686">
    <property type="entry name" value="V-set"/>
    <property type="match status" value="1"/>
</dbReference>
<feature type="transmembrane region" description="Helical" evidence="11">
    <location>
        <begin position="254"/>
        <end position="279"/>
    </location>
</feature>
<dbReference type="InterPro" id="IPR050504">
    <property type="entry name" value="IgSF_BTN/MOG"/>
</dbReference>
<dbReference type="KEGG" id="stru:115191948"/>
<dbReference type="Gene3D" id="2.60.40.10">
    <property type="entry name" value="Immunoglobulins"/>
    <property type="match status" value="2"/>
</dbReference>
<dbReference type="SMART" id="SM00449">
    <property type="entry name" value="SPRY"/>
    <property type="match status" value="1"/>
</dbReference>
<feature type="transmembrane region" description="Helical" evidence="11">
    <location>
        <begin position="20"/>
        <end position="42"/>
    </location>
</feature>
<dbReference type="InterPro" id="IPR053896">
    <property type="entry name" value="BTN3A2-like_Ig-C"/>
</dbReference>
<protein>
    <submittedName>
        <fullName evidence="14">Butyrophilin subfamily 3 member A1-like</fullName>
    </submittedName>
</protein>
<dbReference type="SUPFAM" id="SSF48726">
    <property type="entry name" value="Immunoglobulin"/>
    <property type="match status" value="2"/>
</dbReference>
<accession>A0A673Y7B9</accession>
<dbReference type="GO" id="GO:0050852">
    <property type="term" value="P:T cell receptor signaling pathway"/>
    <property type="evidence" value="ECO:0007669"/>
    <property type="project" value="TreeGrafter"/>
</dbReference>
<dbReference type="Gene3D" id="2.60.120.920">
    <property type="match status" value="1"/>
</dbReference>
<evidence type="ECO:0000256" key="3">
    <source>
        <dbReference type="ARBA" id="ARBA00022692"/>
    </source>
</evidence>
<evidence type="ECO:0000259" key="12">
    <source>
        <dbReference type="PROSITE" id="PS50188"/>
    </source>
</evidence>
<dbReference type="Pfam" id="PF00622">
    <property type="entry name" value="SPRY"/>
    <property type="match status" value="1"/>
</dbReference>
<dbReference type="PROSITE" id="PS50188">
    <property type="entry name" value="B302_SPRY"/>
    <property type="match status" value="1"/>
</dbReference>
<dbReference type="SMART" id="SM00409">
    <property type="entry name" value="IG"/>
    <property type="match status" value="2"/>
</dbReference>
<evidence type="ECO:0000256" key="4">
    <source>
        <dbReference type="ARBA" id="ARBA00022729"/>
    </source>
</evidence>
<evidence type="ECO:0000256" key="2">
    <source>
        <dbReference type="ARBA" id="ARBA00007591"/>
    </source>
</evidence>
<dbReference type="GeneTree" id="ENSGT01120000271914"/>
<dbReference type="FunFam" id="2.60.40.10:FF:000142">
    <property type="entry name" value="V-set domain-containing T-cell activation inhibitor 1"/>
    <property type="match status" value="1"/>
</dbReference>
<evidence type="ECO:0000256" key="9">
    <source>
        <dbReference type="ARBA" id="ARBA00023319"/>
    </source>
</evidence>
<keyword evidence="6 11" id="KW-0472">Membrane</keyword>
<dbReference type="GO" id="GO:0009897">
    <property type="term" value="C:external side of plasma membrane"/>
    <property type="evidence" value="ECO:0007669"/>
    <property type="project" value="TreeGrafter"/>
</dbReference>
<keyword evidence="9" id="KW-0393">Immunoglobulin domain</keyword>
<keyword evidence="15" id="KW-1185">Reference proteome</keyword>
<feature type="domain" description="B30.2/SPRY" evidence="12">
    <location>
        <begin position="326"/>
        <end position="531"/>
    </location>
</feature>
<keyword evidence="3 11" id="KW-0812">Transmembrane</keyword>
<dbReference type="PANTHER" id="PTHR24100:SF149">
    <property type="entry name" value="BG-LIKE ANTIGEN 1-RELATED"/>
    <property type="match status" value="1"/>
</dbReference>